<proteinExistence type="predicted"/>
<reference evidence="4" key="1">
    <citation type="submission" date="2016-06" db="EMBL/GenBank/DDBJ databases">
        <title>First high quality genome sequence of Plasmodium coatneyi using continuous long reads from single molecule, real-time sequencing.</title>
        <authorList>
            <person name="Chien J.-T."/>
            <person name="Pakala S.B."/>
            <person name="Geraldo J.A."/>
            <person name="Lapp S.A."/>
            <person name="Barnwell J.W."/>
            <person name="Kissinger J.C."/>
            <person name="Galinski M.R."/>
            <person name="Humphrey J.C."/>
        </authorList>
    </citation>
    <scope>NUCLEOTIDE SEQUENCE [LARGE SCALE GENOMIC DNA]</scope>
    <source>
        <strain evidence="4">Hackeri</strain>
    </source>
</reference>
<dbReference type="Proteomes" id="UP000092716">
    <property type="component" value="Chromosome 14"/>
</dbReference>
<accession>A0A1B1E817</accession>
<keyword evidence="4" id="KW-1185">Reference proteome</keyword>
<keyword evidence="2" id="KW-0812">Transmembrane</keyword>
<dbReference type="Pfam" id="PF05795">
    <property type="entry name" value="Plasmodium_Vir"/>
    <property type="match status" value="2"/>
</dbReference>
<organism evidence="3 4">
    <name type="scientific">Plasmodium coatneyi</name>
    <dbReference type="NCBI Taxonomy" id="208452"/>
    <lineage>
        <taxon>Eukaryota</taxon>
        <taxon>Sar</taxon>
        <taxon>Alveolata</taxon>
        <taxon>Apicomplexa</taxon>
        <taxon>Aconoidasida</taxon>
        <taxon>Haemosporida</taxon>
        <taxon>Plasmodiidae</taxon>
        <taxon>Plasmodium</taxon>
    </lineage>
</organism>
<keyword evidence="2" id="KW-1133">Transmembrane helix</keyword>
<dbReference type="RefSeq" id="XP_019917846.1">
    <property type="nucleotide sequence ID" value="XM_020062226.1"/>
</dbReference>
<dbReference type="InterPro" id="IPR008780">
    <property type="entry name" value="Plasmodium_Vir"/>
</dbReference>
<dbReference type="AlphaFoldDB" id="A0A1B1E817"/>
<feature type="region of interest" description="Disordered" evidence="1">
    <location>
        <begin position="223"/>
        <end position="247"/>
    </location>
</feature>
<dbReference type="VEuPathDB" id="PlasmoDB:PCOAH_00054460"/>
<dbReference type="GeneID" id="30912180"/>
<dbReference type="EMBL" id="CP016252">
    <property type="protein sequence ID" value="ANQ11151.1"/>
    <property type="molecule type" value="Genomic_DNA"/>
</dbReference>
<evidence type="ECO:0000256" key="1">
    <source>
        <dbReference type="SAM" id="MobiDB-lite"/>
    </source>
</evidence>
<sequence length="514" mass="58072">MAPTGTTTEQILKKLQSYNLFYGTFNNGLDDCSDKGAKAEQLRAALNGNFSQCQKIIDDAKKIAGAYCSACFMNSTQYYKNEPCYFFYYWLGELFFKHRSKEDLDNFLEIVYRTMRNVPDSKKCNIKYKDENKHIFEQKRKVHIFSSDYGTIQRLVGNCKPTDCSEYLKYLQDIKAACKLVSVGCDGSGHESGEYCNDYNEKYKNYCDKNLQELIDLCIERKQRKPNPNPNQAGSSGSFSDSEEDDLDDFPSKLGYSRFNGQVKYTVENIPECNEETVKANLNNALDKYASIKEDIDKIAKAWCYTVKGRAGEELNNDLYYLFYYWLGGIVWKKGESNTFPVVMNAIYSALWGVLHKISATPMCTNIDQGKFNQMKKVFNYYYDYSTITECIESSPASGPNCTDKYSDYLDKADAAYGGMEKYCGPGNNLNRTCCTYFKKISNQSDGNSILKPLELKSKLEPLRRERSLELGPLPTADGATSSGGATPAIISSTAALIGLPMAAFFLYKVISTI</sequence>
<evidence type="ECO:0000313" key="3">
    <source>
        <dbReference type="EMBL" id="ANQ11151.1"/>
    </source>
</evidence>
<dbReference type="KEGG" id="pcot:PCOAH_00054460"/>
<protein>
    <submittedName>
        <fullName evidence="3">KIR protein</fullName>
    </submittedName>
</protein>
<feature type="transmembrane region" description="Helical" evidence="2">
    <location>
        <begin position="489"/>
        <end position="508"/>
    </location>
</feature>
<gene>
    <name evidence="3" type="ORF">PCOAH_00054460</name>
</gene>
<name>A0A1B1E817_9APIC</name>
<evidence type="ECO:0000313" key="4">
    <source>
        <dbReference type="Proteomes" id="UP000092716"/>
    </source>
</evidence>
<keyword evidence="2" id="KW-0472">Membrane</keyword>
<evidence type="ECO:0000256" key="2">
    <source>
        <dbReference type="SAM" id="Phobius"/>
    </source>
</evidence>